<comment type="subcellular location">
    <subcellularLocation>
        <location evidence="1">Cytoplasm</location>
        <location evidence="1">Cytoskeleton</location>
        <location evidence="1">Microtubule organizing center</location>
    </subcellularLocation>
</comment>
<sequence>MAWADNCSMPERQTIVVAVAESIRNRAVTESLFPLFQFFEKPKVARNLCIVSDVLYIRHCINLLAAKRKLERFQRNRPTTNNNGSIAFADSDSPDGIFNNEPSTANGSIRSSADLDPNLYPGGLAAVSSPTPTLPTQNLIIASRPVSNDSTALSLIIGDLSSAKLSLEEQLHHLSVENDTLRQQLEKSHNVENLSDLKIVESNNKNKSRQIETSNKSLQSKCDEEYEDAISNLQRMEVDLAVISAERDAFLAEVKDKSAQIGRLEEEVEELRKGSQADRDVLDRLESSLKSVDKLQDANSELVQTVDKLKDANSGLERKLAELKNVNSGLVDGFKDANSVLEQTVAEFSQNSVSHESNTILESRLFESENQLRESRARVLQLETQINEQLILDNEWPSSTADALFSNGNELDNLKEQVTQLKLEVQVLTNEAESERIRNHDLQRTISDLKASNRTHSVNSSPARGNPSGGATAVVSHLQDELSKINNQYEQEISQFDEKSHALELEINELKNYLKASEKDNCELREHIDELEETIQSVRASPATIIPSDVTVTPLVSAVSSDREVTRLKAELQSLNALFEEEAEQFGVKSRVLEIEVTELKKYLKAAEEDNIELREQIESLEKSQFNSTNPEMSLESVKMEIDELKKYLKAAEEDNIELREQIESLEAAKTAPSPNLTAFPSALRPKSVKSFTEEWDSWDNDFIPPEPVVSAVSINTATFESKRNLEKQLDAADIAKIAALEKLTVALQDRDSLQATVDTLTTNLYENESAKIDALEKLTTALQDLEQSSHEIRSLSVERDTLLQKIDVLSNDVHHLRENAAQITKEHDTLVSVKRTPVDDGEESTKILTNMEATLAKVSAERDAILVDLNARIDEIALLRENATNFVGVEQMLSLQEQYDTLSQEYSQLSIEKTKAIADSESKIIELMEENGALTQEVEQMRIAGAQVFETLQKLEEEHDVLFSEHERVLQEQESLSNAHRDVIERNKLLVGEAERINSKYVNLLEHHESVKNDFVQMNADVEQLRVAEASFVSAKKSLEAQNADLVEQLNSLKEAGAKIFQDRQAIEEEADSLAVQVDELHTQIAVFDQERITLENQISAIKLELESCHRSLQESESRAARFEHLYREIESKAANDTNELVDTLRNLTDDKADLKDQLQLLTDELNATKYENQDLTKLNSELLSKHKEFTKKLEELEFKTAQIIELERQVHSLHSQIEILQAIENERNELSEQLQSIKTEYNHLVESLEKAEFEKDALQQQLYTLQQEAQSFAVSAEDYEQVRTRLEEAETKYDQLFTDGEAHATELENQLNEALQRIENFESERGQLQYEVDFMKERLSAEEEFSAAQQTAKKSLAAEILQLRTECEQYEQRVQVLQEELMANESVLERVTAKLSTTEEQVSRVSNEFSDSRAQNAALAEELETIKHEMDQILSHQDSQAGALAELTTLRGVVDGLDQERHEAIERNKHLEHIYDEIQAKVLNLEHDLKESVELQQQLEQELDDQEHLRSEINKFKSVVSDLEGACEKLSDERDRLQRALENIEYETKKANDDLHVQYQSEITELKQRIKSGELRSDADVQIRVEQLTSALSKSLEFKNQEISEYQNRINQLTYEAEETQNRLNDAVNEASDSLGKISNLEIRLINAEERAESVENAYRNLELTYNAANAEREDFHQKLIAGAEALDVLRADLESVEERNRNLILEKDETIQNLESTLAENNRLFFEKENFMEYEKNEIFSKYEEVEIELKNNRAELDSVLSQLSEHQAVVDTLNLQVQEAAIKLEASEQERMLILADRDSQERQLLELREVETSQRTELEEFYSQNQQSNERIKALEHLVDSLEVQRAQFNNVINNETSLVEDIARKQNLIENLERELAKYKSQNLSPHSVNGSSNGVSSSMIGQNTGLGNDQTVGLLQLEIRNKEEELASVHMSYKEVVANLEEKVDSYAKLNKSSVQSMELYRDELLKKTSRLDAVEEELFALKAGGPIQETPETSMFDISKYDDAINRASKTSRTLDELLSKTSTQKSIPSLGRTEKAEILDILVEQIGSLVQSTETNTSISRKILNEVSTPARNSSDSSRGTNGQMNLIVQSQSSILEDHKRLLNDVELLSRLFKESGSSRKEAHLESSSDIFALVSEFISKVEDYHKTVAGLALTKQAVLEDLQAGGRVSVSKTVLSSLNILISGLEDVKLQNSHLSKEIEYLGSILSKYSNPKASAQLQGYNLSSREYNDLVTRAAQSERYQQQLENNNTLLSEQIREIQILKEAVDSMNAKLTTPTSNNNGTIEAQTFKMMTRQIDELKKVWSHELNTNMILRNLIAKSQAESMVAEQEARKQAVSLREEFDELATLFEESQTEVEALRVEVDKKVEEIKNSSLSAEEKFNSRLYEMEQQHIDQNQQLEDMYDKERTALNKLVANLEKERNRLLADISSLKEERSKGFENREGRKEQELLAELQHLQQQLSDERKIHERKIIEREIEWQRIRDEENMRRQLTGGDYAGDRYSDAVRIFRSQEEHLKHSLMMRDNQIQTLEIRIQELLQEQESPRRASRREIELDHELQASFSQIDDLRNQVASLDHALAGEKERSKRLIVKADDMKRKYQRQLQLLENQEESINSALKPTPRRGIPENQLYNEINRLEAELQQAKDSRNEIIEIIRETLLNTIGEATASQSTSSLPAITPRSSEIIDIMSLKAQMSSLIAEVIYLRALANRLFLWRADLKYQKVYLSLKVADLTESQRATVKFIREMGVDVPRKDLETPTLTPLQKFKAGVNVVIGVYRMMVMAHAWQDTLQSNSQDYFSASHAFELDEDAGVLTDGSVRSLSQTPREATSQFLQNRSISTTNDYSRGGFSRQQSVNPHHTTIDAYASDTSEISFRNTQSSRNHLPQREFDTRRLRATRAPPSSAQQQQQQQTRPRDPRWIVPGNGTAVNNSRDLHRRNI</sequence>
<dbReference type="Proteomes" id="UP001211907">
    <property type="component" value="Unassembled WGS sequence"/>
</dbReference>
<evidence type="ECO:0000256" key="1">
    <source>
        <dbReference type="ARBA" id="ARBA00004267"/>
    </source>
</evidence>
<feature type="compositionally biased region" description="Polar residues" evidence="7">
    <location>
        <begin position="100"/>
        <end position="111"/>
    </location>
</feature>
<feature type="region of interest" description="Disordered" evidence="7">
    <location>
        <begin position="2833"/>
        <end position="2869"/>
    </location>
</feature>
<feature type="coiled-coil region" evidence="6">
    <location>
        <begin position="776"/>
        <end position="827"/>
    </location>
</feature>
<dbReference type="Gene3D" id="1.10.287.1490">
    <property type="match status" value="1"/>
</dbReference>
<gene>
    <name evidence="9" type="ORF">HK100_007664</name>
</gene>
<feature type="coiled-coil region" evidence="6">
    <location>
        <begin position="2575"/>
        <end position="2668"/>
    </location>
</feature>
<evidence type="ECO:0000256" key="6">
    <source>
        <dbReference type="SAM" id="Coils"/>
    </source>
</evidence>
<organism evidence="9 10">
    <name type="scientific">Physocladia obscura</name>
    <dbReference type="NCBI Taxonomy" id="109957"/>
    <lineage>
        <taxon>Eukaryota</taxon>
        <taxon>Fungi</taxon>
        <taxon>Fungi incertae sedis</taxon>
        <taxon>Chytridiomycota</taxon>
        <taxon>Chytridiomycota incertae sedis</taxon>
        <taxon>Chytridiomycetes</taxon>
        <taxon>Chytridiales</taxon>
        <taxon>Chytriomycetaceae</taxon>
        <taxon>Physocladia</taxon>
    </lineage>
</organism>
<feature type="coiled-coil region" evidence="6">
    <location>
        <begin position="1037"/>
        <end position="1085"/>
    </location>
</feature>
<feature type="coiled-coil region" evidence="6">
    <location>
        <begin position="1114"/>
        <end position="1410"/>
    </location>
</feature>
<accession>A0AAD5XI71</accession>
<proteinExistence type="predicted"/>
<evidence type="ECO:0000256" key="3">
    <source>
        <dbReference type="ARBA" id="ARBA00022553"/>
    </source>
</evidence>
<feature type="coiled-coil region" evidence="6">
    <location>
        <begin position="475"/>
        <end position="520"/>
    </location>
</feature>
<feature type="coiled-coil region" evidence="6">
    <location>
        <begin position="2252"/>
        <end position="2282"/>
    </location>
</feature>
<dbReference type="Gene3D" id="1.20.1170.10">
    <property type="match status" value="1"/>
</dbReference>
<feature type="coiled-coil region" evidence="6">
    <location>
        <begin position="1823"/>
        <end position="1888"/>
    </location>
</feature>
<feature type="compositionally biased region" description="Polar residues" evidence="7">
    <location>
        <begin position="76"/>
        <end position="85"/>
    </location>
</feature>
<feature type="coiled-coil region" evidence="6">
    <location>
        <begin position="565"/>
        <end position="669"/>
    </location>
</feature>
<evidence type="ECO:0000313" key="9">
    <source>
        <dbReference type="EMBL" id="KAJ3130703.1"/>
    </source>
</evidence>
<keyword evidence="10" id="KW-1185">Reference proteome</keyword>
<feature type="coiled-coil region" evidence="6">
    <location>
        <begin position="893"/>
        <end position="973"/>
    </location>
</feature>
<feature type="compositionally biased region" description="Low complexity" evidence="7">
    <location>
        <begin position="2909"/>
        <end position="2924"/>
    </location>
</feature>
<dbReference type="PANTHER" id="PTHR23159:SF31">
    <property type="entry name" value="CENTROSOME-ASSOCIATED PROTEIN CEP250 ISOFORM X1"/>
    <property type="match status" value="1"/>
</dbReference>
<feature type="region of interest" description="Disordered" evidence="7">
    <location>
        <begin position="2907"/>
        <end position="2951"/>
    </location>
</feature>
<dbReference type="PANTHER" id="PTHR23159">
    <property type="entry name" value="CENTROSOMAL PROTEIN 2"/>
    <property type="match status" value="1"/>
</dbReference>
<keyword evidence="5" id="KW-0206">Cytoskeleton</keyword>
<name>A0AAD5XI71_9FUNG</name>
<keyword evidence="2" id="KW-0963">Cytoplasm</keyword>
<comment type="caution">
    <text evidence="9">The sequence shown here is derived from an EMBL/GenBank/DDBJ whole genome shotgun (WGS) entry which is preliminary data.</text>
</comment>
<evidence type="ECO:0000256" key="4">
    <source>
        <dbReference type="ARBA" id="ARBA00023054"/>
    </source>
</evidence>
<dbReference type="GO" id="GO:0005815">
    <property type="term" value="C:microtubule organizing center"/>
    <property type="evidence" value="ECO:0007669"/>
    <property type="project" value="UniProtKB-SubCell"/>
</dbReference>
<dbReference type="SUPFAM" id="SSF57997">
    <property type="entry name" value="Tropomyosin"/>
    <property type="match status" value="1"/>
</dbReference>
<dbReference type="EMBL" id="JADGJH010000363">
    <property type="protein sequence ID" value="KAJ3130703.1"/>
    <property type="molecule type" value="Genomic_DNA"/>
</dbReference>
<dbReference type="Pfam" id="PF10495">
    <property type="entry name" value="PACT_coil_coil"/>
    <property type="match status" value="1"/>
</dbReference>
<evidence type="ECO:0000256" key="5">
    <source>
        <dbReference type="ARBA" id="ARBA00023212"/>
    </source>
</evidence>
<feature type="region of interest" description="Disordered" evidence="7">
    <location>
        <begin position="75"/>
        <end position="112"/>
    </location>
</feature>
<feature type="coiled-coil region" evidence="6">
    <location>
        <begin position="247"/>
        <end position="326"/>
    </location>
</feature>
<feature type="coiled-coil region" evidence="6">
    <location>
        <begin position="1470"/>
        <end position="1556"/>
    </location>
</feature>
<keyword evidence="4 6" id="KW-0175">Coiled coil</keyword>
<keyword evidence="3" id="KW-0597">Phosphoprotein</keyword>
<evidence type="ECO:0000256" key="2">
    <source>
        <dbReference type="ARBA" id="ARBA00022490"/>
    </source>
</evidence>
<feature type="coiled-coil region" evidence="6">
    <location>
        <begin position="411"/>
        <end position="445"/>
    </location>
</feature>
<feature type="coiled-coil region" evidence="6">
    <location>
        <begin position="1598"/>
        <end position="1716"/>
    </location>
</feature>
<feature type="compositionally biased region" description="Polar residues" evidence="7">
    <location>
        <begin position="450"/>
        <end position="463"/>
    </location>
</feature>
<evidence type="ECO:0000256" key="7">
    <source>
        <dbReference type="SAM" id="MobiDB-lite"/>
    </source>
</evidence>
<feature type="coiled-coil region" evidence="6">
    <location>
        <begin position="1746"/>
        <end position="1794"/>
    </location>
</feature>
<protein>
    <recommendedName>
        <fullName evidence="8">Pericentrin/AKAP-450 centrosomal targeting domain-containing protein</fullName>
    </recommendedName>
</protein>
<evidence type="ECO:0000313" key="10">
    <source>
        <dbReference type="Proteomes" id="UP001211907"/>
    </source>
</evidence>
<feature type="coiled-coil region" evidence="6">
    <location>
        <begin position="2406"/>
        <end position="2481"/>
    </location>
</feature>
<feature type="region of interest" description="Disordered" evidence="7">
    <location>
        <begin position="450"/>
        <end position="472"/>
    </location>
</feature>
<dbReference type="GO" id="GO:0005737">
    <property type="term" value="C:cytoplasm"/>
    <property type="evidence" value="ECO:0007669"/>
    <property type="project" value="UniProtKB-ARBA"/>
</dbReference>
<evidence type="ECO:0000259" key="8">
    <source>
        <dbReference type="Pfam" id="PF10495"/>
    </source>
</evidence>
<reference evidence="9" key="1">
    <citation type="submission" date="2020-05" db="EMBL/GenBank/DDBJ databases">
        <title>Phylogenomic resolution of chytrid fungi.</title>
        <authorList>
            <person name="Stajich J.E."/>
            <person name="Amses K."/>
            <person name="Simmons R."/>
            <person name="Seto K."/>
            <person name="Myers J."/>
            <person name="Bonds A."/>
            <person name="Quandt C.A."/>
            <person name="Barry K."/>
            <person name="Liu P."/>
            <person name="Grigoriev I."/>
            <person name="Longcore J.E."/>
            <person name="James T.Y."/>
        </authorList>
    </citation>
    <scope>NUCLEOTIDE SEQUENCE</scope>
    <source>
        <strain evidence="9">JEL0513</strain>
    </source>
</reference>
<feature type="domain" description="Pericentrin/AKAP-450 centrosomal targeting" evidence="8">
    <location>
        <begin position="2723"/>
        <end position="2798"/>
    </location>
</feature>
<dbReference type="InterPro" id="IPR019528">
    <property type="entry name" value="PACT_domain"/>
</dbReference>